<proteinExistence type="predicted"/>
<feature type="region of interest" description="Disordered" evidence="1">
    <location>
        <begin position="1"/>
        <end position="29"/>
    </location>
</feature>
<dbReference type="Proteomes" id="UP000095751">
    <property type="component" value="Unassembled WGS sequence"/>
</dbReference>
<feature type="compositionally biased region" description="Basic residues" evidence="1">
    <location>
        <begin position="218"/>
        <end position="235"/>
    </location>
</feature>
<feature type="region of interest" description="Disordered" evidence="1">
    <location>
        <begin position="61"/>
        <end position="111"/>
    </location>
</feature>
<dbReference type="Pfam" id="PF07059">
    <property type="entry name" value="EDR2_C"/>
    <property type="match status" value="1"/>
</dbReference>
<dbReference type="SMART" id="SM00233">
    <property type="entry name" value="PH"/>
    <property type="match status" value="1"/>
</dbReference>
<organism evidence="3 4">
    <name type="scientific">Fragilariopsis cylindrus CCMP1102</name>
    <dbReference type="NCBI Taxonomy" id="635003"/>
    <lineage>
        <taxon>Eukaryota</taxon>
        <taxon>Sar</taxon>
        <taxon>Stramenopiles</taxon>
        <taxon>Ochrophyta</taxon>
        <taxon>Bacillariophyta</taxon>
        <taxon>Bacillariophyceae</taxon>
        <taxon>Bacillariophycidae</taxon>
        <taxon>Bacillariales</taxon>
        <taxon>Bacillariaceae</taxon>
        <taxon>Fragilariopsis</taxon>
    </lineage>
</organism>
<evidence type="ECO:0000256" key="1">
    <source>
        <dbReference type="SAM" id="MobiDB-lite"/>
    </source>
</evidence>
<protein>
    <recommendedName>
        <fullName evidence="2">PH domain-containing protein</fullName>
    </recommendedName>
</protein>
<evidence type="ECO:0000313" key="4">
    <source>
        <dbReference type="Proteomes" id="UP000095751"/>
    </source>
</evidence>
<dbReference type="PROSITE" id="PS50003">
    <property type="entry name" value="PH_DOMAIN"/>
    <property type="match status" value="1"/>
</dbReference>
<sequence>MSSSAAAAAAIADDNDVDVDGGPAITGSKSFDSPDLNLNSNNCSNTAVHISNLSTSISNENVDAVNDNGNDGDNEDGDNALPIGRSFCARDLQPANNNKNNTRDGAGAVEDNNNGAVAAVHRDLGIATNNSDETDNTNSTDQNQKQQQLSLQQGGSYDQSDSSADIYTDEEDHEEDCDSEVMLAKEMALAIAKNPTMTPIQLRELQHQILNDVEERKKNGKRGSSRKKKKKKRTLKTTEATSTAFSLKSTAKETYKETKHTAKAGAKVIKKEFKKSLRAMGFIAESATSQAGAGSTMEFTLPVGGGGGGNDSLVDINSHNKPPLGGGGGGAFDTIASRFGNISSGHANIDINNIQLSSIIWKRRSGLGKYTSSSPWEQRRIILHGTKLVYYKTSREELESQLQQQQQEEDFNNSNAKLTDGSGSNVMDNNTSSSDIFNPSSWITHLNNNILDKTLPGISIPWDGHGGGGNSKGGTARGYLDLCKERASVSASYGHTGAPTPFALSIKVASVTKWKLCFTTQQELMLWLTKLTDIVISDSIDDYNSNILIANDPSYASHIGGGGGDTSTGTGGIAVNHMIIGSSGLTWQEPPRVKHDGTIANNTCGAGGGSAGTAGGHRLWSTEPYLVKSEDYPEVIMKSSLATKDTEEDGYDDYVVGGCAEDYIIDDDSKTAVVEEICGIPSKHMKNAIYLINVVICLSRSSKLSNNEFWYVIVFFNVLMVMVINTVRVGGTIKLKPGLQLQQGRKNRIKNNKKRIGGGGKGITAATAAGGGVGPDDTQASLVTATNGDSSVAELAFANEDGDDGDDDFVPTAGATSIKIVNSSDLPTKDGIIFAGWREGDPSTMQVRSHGYKTNKKKVPCPFDLYECVEVDVFESKKRVPDVASRVVLPKVAFDNDIGPKTWTAPDLFVISIALPTDPPKLYGGDSTNGGGFTITMYLKMRQETRDILRRVTANGYNPSDEKRVGDPNQNKVNAARLFDEWCRRAPTDDNFMARFKVIPQGNNLAEIGIPLWITKYNGKPFLIKRPGQTGFLYRHPEKSCMEFDISLHPFPYLAKQGICYLKDGYFKSILATFGFCIEGSNDDELPECLIGMMQICYPDPVNAIQAEDLFAGKSARAK</sequence>
<dbReference type="AlphaFoldDB" id="A0A1E7F1Z7"/>
<dbReference type="PANTHER" id="PTHR31558:SF3">
    <property type="entry name" value="CW14 PROTEIN"/>
    <property type="match status" value="1"/>
</dbReference>
<feature type="domain" description="PH" evidence="2">
    <location>
        <begin position="353"/>
        <end position="536"/>
    </location>
</feature>
<feature type="compositionally biased region" description="Acidic residues" evidence="1">
    <location>
        <begin position="167"/>
        <end position="178"/>
    </location>
</feature>
<reference evidence="3 4" key="1">
    <citation type="submission" date="2016-09" db="EMBL/GenBank/DDBJ databases">
        <title>Extensive genetic diversity and differential bi-allelic expression allows diatom success in the polar Southern Ocean.</title>
        <authorList>
            <consortium name="DOE Joint Genome Institute"/>
            <person name="Mock T."/>
            <person name="Otillar R.P."/>
            <person name="Strauss J."/>
            <person name="Dupont C."/>
            <person name="Frickenhaus S."/>
            <person name="Maumus F."/>
            <person name="Mcmullan M."/>
            <person name="Sanges R."/>
            <person name="Schmutz J."/>
            <person name="Toseland A."/>
            <person name="Valas R."/>
            <person name="Veluchamy A."/>
            <person name="Ward B.J."/>
            <person name="Allen A."/>
            <person name="Barry K."/>
            <person name="Falciatore A."/>
            <person name="Ferrante M."/>
            <person name="Fortunato A.E."/>
            <person name="Gloeckner G."/>
            <person name="Gruber A."/>
            <person name="Hipkin R."/>
            <person name="Janech M."/>
            <person name="Kroth P."/>
            <person name="Leese F."/>
            <person name="Lindquist E."/>
            <person name="Lyon B.R."/>
            <person name="Martin J."/>
            <person name="Mayer C."/>
            <person name="Parker M."/>
            <person name="Quesneville H."/>
            <person name="Raymond J."/>
            <person name="Uhlig C."/>
            <person name="Valentin K.U."/>
            <person name="Worden A.Z."/>
            <person name="Armbrust E.V."/>
            <person name="Bowler C."/>
            <person name="Green B."/>
            <person name="Moulton V."/>
            <person name="Van Oosterhout C."/>
            <person name="Grigoriev I."/>
        </authorList>
    </citation>
    <scope>NUCLEOTIDE SEQUENCE [LARGE SCALE GENOMIC DNA]</scope>
    <source>
        <strain evidence="3 4">CCMP1102</strain>
    </source>
</reference>
<feature type="region of interest" description="Disordered" evidence="1">
    <location>
        <begin position="400"/>
        <end position="425"/>
    </location>
</feature>
<dbReference type="InterPro" id="IPR009769">
    <property type="entry name" value="EDR2_C"/>
</dbReference>
<feature type="region of interest" description="Disordered" evidence="1">
    <location>
        <begin position="128"/>
        <end position="178"/>
    </location>
</feature>
<dbReference type="OrthoDB" id="9970435at2759"/>
<feature type="compositionally biased region" description="Polar residues" evidence="1">
    <location>
        <begin position="412"/>
        <end position="425"/>
    </location>
</feature>
<dbReference type="InterPro" id="IPR001849">
    <property type="entry name" value="PH_domain"/>
</dbReference>
<feature type="compositionally biased region" description="Low complexity" evidence="1">
    <location>
        <begin position="128"/>
        <end position="163"/>
    </location>
</feature>
<dbReference type="InParanoid" id="A0A1E7F1Z7"/>
<dbReference type="PANTHER" id="PTHR31558">
    <property type="entry name" value="CW14 PROTEIN"/>
    <property type="match status" value="1"/>
</dbReference>
<keyword evidence="4" id="KW-1185">Reference proteome</keyword>
<evidence type="ECO:0000259" key="2">
    <source>
        <dbReference type="PROSITE" id="PS50003"/>
    </source>
</evidence>
<dbReference type="EMBL" id="KV784366">
    <property type="protein sequence ID" value="OEU11843.1"/>
    <property type="molecule type" value="Genomic_DNA"/>
</dbReference>
<feature type="compositionally biased region" description="Low complexity" evidence="1">
    <location>
        <begin position="1"/>
        <end position="12"/>
    </location>
</feature>
<feature type="region of interest" description="Disordered" evidence="1">
    <location>
        <begin position="213"/>
        <end position="241"/>
    </location>
</feature>
<evidence type="ECO:0000313" key="3">
    <source>
        <dbReference type="EMBL" id="OEU11843.1"/>
    </source>
</evidence>
<dbReference type="KEGG" id="fcy:FRACYDRAFT_244963"/>
<accession>A0A1E7F1Z7</accession>
<name>A0A1E7F1Z7_9STRA</name>
<dbReference type="SUPFAM" id="SSF50729">
    <property type="entry name" value="PH domain-like"/>
    <property type="match status" value="1"/>
</dbReference>
<gene>
    <name evidence="3" type="ORF">FRACYDRAFT_244963</name>
</gene>